<keyword evidence="2 3" id="KW-0694">RNA-binding</keyword>
<gene>
    <name evidence="6" type="ORF">BB558_000061</name>
</gene>
<dbReference type="Pfam" id="PF00076">
    <property type="entry name" value="RRM_1"/>
    <property type="match status" value="2"/>
</dbReference>
<evidence type="ECO:0000256" key="4">
    <source>
        <dbReference type="SAM" id="MobiDB-lite"/>
    </source>
</evidence>
<name>A0A2U1JFS1_SMIAN</name>
<dbReference type="InterPro" id="IPR035979">
    <property type="entry name" value="RBD_domain_sf"/>
</dbReference>
<evidence type="ECO:0000256" key="1">
    <source>
        <dbReference type="ARBA" id="ARBA00022737"/>
    </source>
</evidence>
<dbReference type="SUPFAM" id="SSF54928">
    <property type="entry name" value="RNA-binding domain, RBD"/>
    <property type="match status" value="2"/>
</dbReference>
<comment type="caution">
    <text evidence="6">The sequence shown here is derived from an EMBL/GenBank/DDBJ whole genome shotgun (WGS) entry which is preliminary data.</text>
</comment>
<dbReference type="InterPro" id="IPR002344">
    <property type="entry name" value="Lupus_La"/>
</dbReference>
<dbReference type="GO" id="GO:0006396">
    <property type="term" value="P:RNA processing"/>
    <property type="evidence" value="ECO:0007669"/>
    <property type="project" value="InterPro"/>
</dbReference>
<dbReference type="AlphaFoldDB" id="A0A2U1JFS1"/>
<keyword evidence="1" id="KW-0677">Repeat</keyword>
<dbReference type="PRINTS" id="PR00302">
    <property type="entry name" value="LUPUSLA"/>
</dbReference>
<dbReference type="InterPro" id="IPR000504">
    <property type="entry name" value="RRM_dom"/>
</dbReference>
<protein>
    <recommendedName>
        <fullName evidence="5">RRM domain-containing protein</fullName>
    </recommendedName>
</protein>
<feature type="compositionally biased region" description="Polar residues" evidence="4">
    <location>
        <begin position="449"/>
        <end position="459"/>
    </location>
</feature>
<dbReference type="GO" id="GO:0003723">
    <property type="term" value="F:RNA binding"/>
    <property type="evidence" value="ECO:0007669"/>
    <property type="project" value="UniProtKB-UniRule"/>
</dbReference>
<feature type="domain" description="RRM" evidence="5">
    <location>
        <begin position="52"/>
        <end position="125"/>
    </location>
</feature>
<dbReference type="Gene3D" id="3.30.70.330">
    <property type="match status" value="2"/>
</dbReference>
<dbReference type="InterPro" id="IPR012677">
    <property type="entry name" value="Nucleotide-bd_a/b_plait_sf"/>
</dbReference>
<accession>A0A2U1JFS1</accession>
<dbReference type="Proteomes" id="UP000245591">
    <property type="component" value="Unassembled WGS sequence"/>
</dbReference>
<reference evidence="6 7" key="1">
    <citation type="journal article" date="2018" name="MBio">
        <title>Comparative Genomics Reveals the Core Gene Toolbox for the Fungus-Insect Symbiosis.</title>
        <authorList>
            <person name="Wang Y."/>
            <person name="Stata M."/>
            <person name="Wang W."/>
            <person name="Stajich J.E."/>
            <person name="White M.M."/>
            <person name="Moncalvo J.M."/>
        </authorList>
    </citation>
    <scope>NUCLEOTIDE SEQUENCE [LARGE SCALE GENOMIC DNA]</scope>
    <source>
        <strain evidence="6 7">AUS-126-30</strain>
    </source>
</reference>
<organism evidence="6 7">
    <name type="scientific">Smittium angustum</name>
    <dbReference type="NCBI Taxonomy" id="133377"/>
    <lineage>
        <taxon>Eukaryota</taxon>
        <taxon>Fungi</taxon>
        <taxon>Fungi incertae sedis</taxon>
        <taxon>Zoopagomycota</taxon>
        <taxon>Kickxellomycotina</taxon>
        <taxon>Harpellomycetes</taxon>
        <taxon>Harpellales</taxon>
        <taxon>Legeriomycetaceae</taxon>
        <taxon>Smittium</taxon>
    </lineage>
</organism>
<evidence type="ECO:0000259" key="5">
    <source>
        <dbReference type="PROSITE" id="PS50102"/>
    </source>
</evidence>
<dbReference type="GO" id="GO:0005634">
    <property type="term" value="C:nucleus"/>
    <property type="evidence" value="ECO:0007669"/>
    <property type="project" value="InterPro"/>
</dbReference>
<dbReference type="PANTHER" id="PTHR24012">
    <property type="entry name" value="RNA BINDING PROTEIN"/>
    <property type="match status" value="1"/>
</dbReference>
<feature type="region of interest" description="Disordered" evidence="4">
    <location>
        <begin position="381"/>
        <end position="472"/>
    </location>
</feature>
<evidence type="ECO:0000313" key="7">
    <source>
        <dbReference type="Proteomes" id="UP000245591"/>
    </source>
</evidence>
<proteinExistence type="predicted"/>
<dbReference type="EMBL" id="MBFU01000003">
    <property type="protein sequence ID" value="PWA03763.1"/>
    <property type="molecule type" value="Genomic_DNA"/>
</dbReference>
<dbReference type="SMART" id="SM00360">
    <property type="entry name" value="RRM"/>
    <property type="match status" value="2"/>
</dbReference>
<dbReference type="GO" id="GO:1990904">
    <property type="term" value="C:ribonucleoprotein complex"/>
    <property type="evidence" value="ECO:0007669"/>
    <property type="project" value="InterPro"/>
</dbReference>
<evidence type="ECO:0000313" key="6">
    <source>
        <dbReference type="EMBL" id="PWA03763.1"/>
    </source>
</evidence>
<feature type="compositionally biased region" description="Low complexity" evidence="4">
    <location>
        <begin position="426"/>
        <end position="437"/>
    </location>
</feature>
<sequence>MDPESYESSLSEGLARMNFDSLLEKSADTRKQKFPGLYPINASTSKNDFHEKNVYIRGLPADFTDDDLYKLASSFGTITSSKAITNETTRKCKGYGFVMYKTIEQAEYAVEKLKDSGYQVSFAKDTFKSRIKDYQDNTTTNIYISNIPVHMNEANLIKLFDPYKTTSVRILRDHLGNSRRVGFARMESRDAAEQVIRIHNLKSIPGSSGPLKLRFADSTTQKKMKKKVFPEKALPQETPLLWNPVILYQQNPVLPPMAYSDSNDSRQAAYIPGYITQLGHPAPVIYASPGYSSPTGYMSPVNQASSPVFGSPVMHPANQQIYRNPDGSLSQGYTMVGYGSPVGYHGNGYSSPGYISPMCLSPQPMLSPQIYDYQSNQNIAQGNTESEGNLADDGKESNNERISYGHSVSPQPSYPYGYLNPKSINSGQRAGQSASGSRDPEEYVAYSHPNIQRGHQTIPTYRHNTKHNREEY</sequence>
<evidence type="ECO:0000256" key="2">
    <source>
        <dbReference type="ARBA" id="ARBA00022884"/>
    </source>
</evidence>
<feature type="domain" description="RRM" evidence="5">
    <location>
        <begin position="140"/>
        <end position="218"/>
    </location>
</feature>
<keyword evidence="7" id="KW-1185">Reference proteome</keyword>
<evidence type="ECO:0000256" key="3">
    <source>
        <dbReference type="PROSITE-ProRule" id="PRU00176"/>
    </source>
</evidence>
<dbReference type="PROSITE" id="PS50102">
    <property type="entry name" value="RRM"/>
    <property type="match status" value="2"/>
</dbReference>